<evidence type="ECO:0000313" key="9">
    <source>
        <dbReference type="EMBL" id="QIP37657.1"/>
    </source>
</evidence>
<evidence type="ECO:0000256" key="4">
    <source>
        <dbReference type="ARBA" id="ARBA00022692"/>
    </source>
</evidence>
<feature type="transmembrane region" description="Helical" evidence="8">
    <location>
        <begin position="230"/>
        <end position="249"/>
    </location>
</feature>
<comment type="similarity">
    <text evidence="7">Belongs to the glycosyltransferase 87 family.</text>
</comment>
<dbReference type="AlphaFoldDB" id="A0A6G9CKX3"/>
<organism evidence="9 10">
    <name type="scientific">Rhodococcus erythropolis</name>
    <name type="common">Arthrobacter picolinophilus</name>
    <dbReference type="NCBI Taxonomy" id="1833"/>
    <lineage>
        <taxon>Bacteria</taxon>
        <taxon>Bacillati</taxon>
        <taxon>Actinomycetota</taxon>
        <taxon>Actinomycetes</taxon>
        <taxon>Mycobacteriales</taxon>
        <taxon>Nocardiaceae</taxon>
        <taxon>Rhodococcus</taxon>
        <taxon>Rhodococcus erythropolis group</taxon>
    </lineage>
</organism>
<feature type="transmembrane region" description="Helical" evidence="8">
    <location>
        <begin position="174"/>
        <end position="192"/>
    </location>
</feature>
<evidence type="ECO:0000256" key="7">
    <source>
        <dbReference type="ARBA" id="ARBA00024033"/>
    </source>
</evidence>
<evidence type="ECO:0000256" key="6">
    <source>
        <dbReference type="ARBA" id="ARBA00023136"/>
    </source>
</evidence>
<reference evidence="9 10" key="1">
    <citation type="submission" date="2020-03" db="EMBL/GenBank/DDBJ databases">
        <title>Screen low temperature-resistant strains for efficient degradation of petroleum hydrocarbons under the low temperature.</title>
        <authorList>
            <person name="Wang Y."/>
            <person name="Chen J."/>
        </authorList>
    </citation>
    <scope>NUCLEOTIDE SEQUENCE [LARGE SCALE GENOMIC DNA]</scope>
    <source>
        <strain evidence="9 10">KB1</strain>
    </source>
</reference>
<evidence type="ECO:0000256" key="3">
    <source>
        <dbReference type="ARBA" id="ARBA00022679"/>
    </source>
</evidence>
<keyword evidence="2" id="KW-1003">Cell membrane</keyword>
<dbReference type="GO" id="GO:0005886">
    <property type="term" value="C:plasma membrane"/>
    <property type="evidence" value="ECO:0007669"/>
    <property type="project" value="UniProtKB-SubCell"/>
</dbReference>
<sequence>MTGAINASDGPSFEAHTAKSESVIEADIPRRSLRVGVLGFSVLGVLAVASVLMVLFAVPMNTRYWGIFENFLDLDVYRHGGSVVVQGLPLYDGPVLEGMMFTYTPFAALLFTVWAVLSFKQAIVVWTGLNIAALFAVIVLCWKYLGYRLDVKAYAVSALATTIFLFMEPIRTTLWLGQINIFLLLLIVWDLGRDEKSRLRGIGAGIAAGVKLTPAFFWAYLFITRQWRALVTAVVTFAATVAIGFVVIYNDAYKYWTGTLVDSERVGPTDAPSNQSVSGLIAQLTHTPTPSRVLVLVFSALAVCLGLGAAWIAHRHGQKLLGLTMTGLTATTVSPFSWGHHWVWFVPLVVLAAHYAMVSKKRWAWVAPFVFLLPVLNWSHTWWDPSVIPGTDRFVGMGPVHVRAARVSADSDRRRLPLGLHACRGLDVGSVRLEEVEDSGSGCVGAGHNCRLTWQYRTHGTSTEPCR</sequence>
<feature type="transmembrane region" description="Helical" evidence="8">
    <location>
        <begin position="35"/>
        <end position="58"/>
    </location>
</feature>
<evidence type="ECO:0000256" key="8">
    <source>
        <dbReference type="SAM" id="Phobius"/>
    </source>
</evidence>
<feature type="transmembrane region" description="Helical" evidence="8">
    <location>
        <begin position="342"/>
        <end position="358"/>
    </location>
</feature>
<keyword evidence="6 8" id="KW-0472">Membrane</keyword>
<keyword evidence="4 8" id="KW-0812">Transmembrane</keyword>
<protein>
    <submittedName>
        <fullName evidence="9">Glycosyl transferase</fullName>
    </submittedName>
</protein>
<evidence type="ECO:0000256" key="2">
    <source>
        <dbReference type="ARBA" id="ARBA00022475"/>
    </source>
</evidence>
<dbReference type="GO" id="GO:0016758">
    <property type="term" value="F:hexosyltransferase activity"/>
    <property type="evidence" value="ECO:0007669"/>
    <property type="project" value="InterPro"/>
</dbReference>
<dbReference type="RefSeq" id="WP_225320235.1">
    <property type="nucleotide sequence ID" value="NZ_CP050124.1"/>
</dbReference>
<proteinExistence type="inferred from homology"/>
<comment type="subcellular location">
    <subcellularLocation>
        <location evidence="1">Cell membrane</location>
        <topology evidence="1">Multi-pass membrane protein</topology>
    </subcellularLocation>
</comment>
<evidence type="ECO:0000256" key="5">
    <source>
        <dbReference type="ARBA" id="ARBA00022989"/>
    </source>
</evidence>
<gene>
    <name evidence="9" type="ORF">G9444_0413</name>
</gene>
<feature type="transmembrane region" description="Helical" evidence="8">
    <location>
        <begin position="204"/>
        <end position="223"/>
    </location>
</feature>
<keyword evidence="5 8" id="KW-1133">Transmembrane helix</keyword>
<evidence type="ECO:0000256" key="1">
    <source>
        <dbReference type="ARBA" id="ARBA00004651"/>
    </source>
</evidence>
<keyword evidence="3 9" id="KW-0808">Transferase</keyword>
<feature type="transmembrane region" description="Helical" evidence="8">
    <location>
        <begin position="98"/>
        <end position="117"/>
    </location>
</feature>
<evidence type="ECO:0000313" key="10">
    <source>
        <dbReference type="Proteomes" id="UP000502345"/>
    </source>
</evidence>
<feature type="transmembrane region" description="Helical" evidence="8">
    <location>
        <begin position="293"/>
        <end position="313"/>
    </location>
</feature>
<accession>A0A6G9CKX3</accession>
<dbReference type="EMBL" id="CP050124">
    <property type="protein sequence ID" value="QIP37657.1"/>
    <property type="molecule type" value="Genomic_DNA"/>
</dbReference>
<feature type="transmembrane region" description="Helical" evidence="8">
    <location>
        <begin position="124"/>
        <end position="145"/>
    </location>
</feature>
<dbReference type="Proteomes" id="UP000502345">
    <property type="component" value="Chromosome"/>
</dbReference>
<name>A0A6G9CKX3_RHOER</name>
<dbReference type="Pfam" id="PF09594">
    <property type="entry name" value="GT87"/>
    <property type="match status" value="1"/>
</dbReference>
<dbReference type="InterPro" id="IPR018584">
    <property type="entry name" value="GT87"/>
</dbReference>